<organism evidence="1 2">
    <name type="scientific">Vermiconidia calcicola</name>
    <dbReference type="NCBI Taxonomy" id="1690605"/>
    <lineage>
        <taxon>Eukaryota</taxon>
        <taxon>Fungi</taxon>
        <taxon>Dikarya</taxon>
        <taxon>Ascomycota</taxon>
        <taxon>Pezizomycotina</taxon>
        <taxon>Dothideomycetes</taxon>
        <taxon>Dothideomycetidae</taxon>
        <taxon>Mycosphaerellales</taxon>
        <taxon>Extremaceae</taxon>
        <taxon>Vermiconidia</taxon>
    </lineage>
</organism>
<keyword evidence="2" id="KW-1185">Reference proteome</keyword>
<evidence type="ECO:0000313" key="2">
    <source>
        <dbReference type="Proteomes" id="UP001281147"/>
    </source>
</evidence>
<sequence length="1256" mass="133020">MHSTAFKASPGAGGVKRRECDQSCLNNIAKHFCETSEHDAERKTYAVINQPNASSECARNFTPIAAAAKEQKDIYGSEQVPPVEANVDNQNSCCSRPVFAAADGAEKAKACCSKDVVSAPSKAESRNGSCSGGEIAAIGSKDLCGDAEMGESGTSGTLAKAGDCCSCKSMPNTRDNEARTAAHDAGGQSCKESQDRCAAACCTPAENVGHKDACCKSKSNGRTVSTSSCTLGRPIIDETDLCCSSSEDEEKSTQGSGWDDNAGAGSLLCSGKCCGPHHENISSAGSACSDHLQSAFERFESLVRFGQCLCRKMIEEFNFCCCCGQASPGPSHKGCTRAPAKAATKTDSCCKATCCVGEKTAKATESSCEDACCSLRKPVKAAPTSGMYTCYVSEKALQLRESSCEDACCASQQNADNPGRTCEDACCTQEKTRNVFEFAPPSLEISESTEIDIESAAAREHVVLNVSSMTCTGCSRKMLNVLAHIPRISNPTVTFVSGSAAFDFDRSVGDPNDILPLIEKRTGFKLFRIIGEYQELDVLLDAANAQAFEMKGRDGLVSFEKLKAKNRYRMIYDPRVAGARDLLPHGARLPPPAPDAANSEGRKRLISMAWATFVSAIFTIPIVVLSWADNPVPQQTRQIVSFVLATMVQGIAVPEFYIGAIKSLIFSKVIEMDMLVVISITAAYGYSVIAFALAESGIELEQEAFFETSSLLITLVLLGRLIAAIARMRAVAAVSISSLQAEKALLLHPSGETEEIDARLLQIGDTIRVMPHTSIVTDGIVTSGSSAVDESMLTGESDPVKKQKGDAAIAGTIGGTSSLDIHVTRLPNANTISDIRTLVKTALGVKPRVQDLADKVASWFIPIVVAIATVTFAVWVAVAMTVRHESVGDGVGTAITYGIAVLAISCPCALGLAVPMVLVIAGGVAARSGVVIKGVNALERGYKATDVLFDKTGTLTKDDLTVVHEYIASAVNTPRDTALGLAKAMVTGNNHPVSTAIQRHLENQPLPGVELKHVQSVPGSGIQGTLDGRGIKAGNPHWLSVTTEPAIIGILDRGLTAFCVSIDDELLLAYGLRSSIREEAPAVISALQRHNIRCHIVSGDNENAVREVAATVGIDPTDALARCAPVQKKEYVEQLQSTGRVVLFCGDGTNDAIAVAQANVGMQIGNASDVTKGVCDVTLLSGLDGILFFLNVSKRSFRRIVFNFIWSAVYNVFAIMLASGALVKFRIQPAYAGLGEIVSVVPVVLAAMSLIWVERW</sequence>
<comment type="caution">
    <text evidence="1">The sequence shown here is derived from an EMBL/GenBank/DDBJ whole genome shotgun (WGS) entry which is preliminary data.</text>
</comment>
<dbReference type="Proteomes" id="UP001281147">
    <property type="component" value="Unassembled WGS sequence"/>
</dbReference>
<name>A0ACC3NVX7_9PEZI</name>
<gene>
    <name evidence="1" type="ORF">LTR37_001376</name>
</gene>
<reference evidence="1" key="1">
    <citation type="submission" date="2023-07" db="EMBL/GenBank/DDBJ databases">
        <title>Black Yeasts Isolated from many extreme environments.</title>
        <authorList>
            <person name="Coleine C."/>
            <person name="Stajich J.E."/>
            <person name="Selbmann L."/>
        </authorList>
    </citation>
    <scope>NUCLEOTIDE SEQUENCE</scope>
    <source>
        <strain evidence="1">CCFEE 5714</strain>
    </source>
</reference>
<proteinExistence type="predicted"/>
<accession>A0ACC3NVX7</accession>
<dbReference type="EMBL" id="JAUTXU010000007">
    <property type="protein sequence ID" value="KAK3723892.1"/>
    <property type="molecule type" value="Genomic_DNA"/>
</dbReference>
<protein>
    <submittedName>
        <fullName evidence="1">Uncharacterized protein</fullName>
    </submittedName>
</protein>
<evidence type="ECO:0000313" key="1">
    <source>
        <dbReference type="EMBL" id="KAK3723892.1"/>
    </source>
</evidence>